<dbReference type="InterPro" id="IPR020846">
    <property type="entry name" value="MFS_dom"/>
</dbReference>
<dbReference type="InterPro" id="IPR005829">
    <property type="entry name" value="Sugar_transporter_CS"/>
</dbReference>
<feature type="transmembrane region" description="Helical" evidence="5">
    <location>
        <begin position="299"/>
        <end position="320"/>
    </location>
</feature>
<evidence type="ECO:0000256" key="1">
    <source>
        <dbReference type="ARBA" id="ARBA00004141"/>
    </source>
</evidence>
<feature type="transmembrane region" description="Helical" evidence="5">
    <location>
        <begin position="354"/>
        <end position="378"/>
    </location>
</feature>
<feature type="transmembrane region" description="Helical" evidence="5">
    <location>
        <begin position="135"/>
        <end position="156"/>
    </location>
</feature>
<dbReference type="SUPFAM" id="SSF103473">
    <property type="entry name" value="MFS general substrate transporter"/>
    <property type="match status" value="1"/>
</dbReference>
<keyword evidence="8" id="KW-1185">Reference proteome</keyword>
<proteinExistence type="predicted"/>
<evidence type="ECO:0000259" key="6">
    <source>
        <dbReference type="PROSITE" id="PS50850"/>
    </source>
</evidence>
<keyword evidence="4 5" id="KW-0472">Membrane</keyword>
<feature type="transmembrane region" description="Helical" evidence="5">
    <location>
        <begin position="44"/>
        <end position="73"/>
    </location>
</feature>
<dbReference type="PROSITE" id="PS00217">
    <property type="entry name" value="SUGAR_TRANSPORT_2"/>
    <property type="match status" value="1"/>
</dbReference>
<feature type="transmembrane region" description="Helical" evidence="5">
    <location>
        <begin position="168"/>
        <end position="194"/>
    </location>
</feature>
<gene>
    <name evidence="7" type="ORF">KZJ38_28855</name>
</gene>
<dbReference type="InterPro" id="IPR036259">
    <property type="entry name" value="MFS_trans_sf"/>
</dbReference>
<feature type="transmembrane region" description="Helical" evidence="5">
    <location>
        <begin position="108"/>
        <end position="129"/>
    </location>
</feature>
<accession>A0ABX8UX89</accession>
<comment type="subcellular location">
    <subcellularLocation>
        <location evidence="1">Membrane</location>
        <topology evidence="1">Multi-pass membrane protein</topology>
    </subcellularLocation>
</comment>
<evidence type="ECO:0000313" key="7">
    <source>
        <dbReference type="EMBL" id="QYD73620.1"/>
    </source>
</evidence>
<dbReference type="RefSeq" id="WP_219803475.1">
    <property type="nucleotide sequence ID" value="NZ_CP080096.1"/>
</dbReference>
<feature type="transmembrane region" description="Helical" evidence="5">
    <location>
        <begin position="259"/>
        <end position="279"/>
    </location>
</feature>
<organism evidence="7 8">
    <name type="scientific">Paraburkholderia edwinii</name>
    <dbReference type="NCBI Taxonomy" id="2861782"/>
    <lineage>
        <taxon>Bacteria</taxon>
        <taxon>Pseudomonadati</taxon>
        <taxon>Pseudomonadota</taxon>
        <taxon>Betaproteobacteria</taxon>
        <taxon>Burkholderiales</taxon>
        <taxon>Burkholderiaceae</taxon>
        <taxon>Paraburkholderia</taxon>
    </lineage>
</organism>
<evidence type="ECO:0000256" key="2">
    <source>
        <dbReference type="ARBA" id="ARBA00022692"/>
    </source>
</evidence>
<protein>
    <submittedName>
        <fullName evidence="7">MFS transporter</fullName>
    </submittedName>
</protein>
<dbReference type="InterPro" id="IPR011701">
    <property type="entry name" value="MFS"/>
</dbReference>
<feature type="transmembrane region" description="Helical" evidence="5">
    <location>
        <begin position="390"/>
        <end position="410"/>
    </location>
</feature>
<feature type="transmembrane region" description="Helical" evidence="5">
    <location>
        <begin position="327"/>
        <end position="348"/>
    </location>
</feature>
<feature type="domain" description="Major facilitator superfamily (MFS) profile" evidence="6">
    <location>
        <begin position="44"/>
        <end position="441"/>
    </location>
</feature>
<dbReference type="Gene3D" id="1.20.1250.20">
    <property type="entry name" value="MFS general substrate transporter like domains"/>
    <property type="match status" value="1"/>
</dbReference>
<reference evidence="7 8" key="1">
    <citation type="submission" date="2021-07" db="EMBL/GenBank/DDBJ databases">
        <title>Paraburkholderia edwinii protects Aspergillus sp. from phenazines by acting as a toxin sponge.</title>
        <authorList>
            <person name="Dahlstrom K.M."/>
            <person name="Newman D.K."/>
        </authorList>
    </citation>
    <scope>NUCLEOTIDE SEQUENCE [LARGE SCALE GENOMIC DNA]</scope>
    <source>
        <strain evidence="7 8">Pe01</strain>
    </source>
</reference>
<dbReference type="CDD" id="cd17371">
    <property type="entry name" value="MFS_MucK"/>
    <property type="match status" value="1"/>
</dbReference>
<dbReference type="PROSITE" id="PS00216">
    <property type="entry name" value="SUGAR_TRANSPORT_1"/>
    <property type="match status" value="1"/>
</dbReference>
<evidence type="ECO:0000313" key="8">
    <source>
        <dbReference type="Proteomes" id="UP000826462"/>
    </source>
</evidence>
<evidence type="ECO:0000256" key="3">
    <source>
        <dbReference type="ARBA" id="ARBA00022989"/>
    </source>
</evidence>
<keyword evidence="2 5" id="KW-0812">Transmembrane</keyword>
<feature type="transmembrane region" description="Helical" evidence="5">
    <location>
        <begin position="416"/>
        <end position="437"/>
    </location>
</feature>
<keyword evidence="3 5" id="KW-1133">Transmembrane helix</keyword>
<sequence>MAQFQSRGHDAAADNNRAERATVPDHDTGLAAFYRQMTPPERRAFWTCFFGWGLDALDFMIYPLVIGTITMLWHVEASIAGLAVTVTLLTSAIGGWLAGYLADRIGRVLTLQLTVGWFCLFSLLCALAQNFDQLMIARGLLGFGFGGEWAAGAVLIGETIRPAYRGRAVGSVQSAWGVGWGAAALLQAVMFLLLPPHLAWRAMFAAGAVPAVMLLFARRYVQEPRIARRARGDESMVAAPAAKSAKAPSLFEIFTGPQLRTTVLGAIFVMGCQGGYYAISTWIPTFLKTERHLSVINSTGYLGFLIAGSIAGYLTGAWISDRYGRKTLFVSFAIIAIVSVLAYTQLAIGNSVMLWLGFPLGFFGSGYLAGVGPFLTEIYPTRLRGSGQGFCYNFGRGMGAIFPTLVGVFAKHFGLSTAIAIFAVFAYALMLASIVFLPETRGIKLEDI</sequence>
<dbReference type="PANTHER" id="PTHR23508">
    <property type="entry name" value="CARBOXYLIC ACID TRANSPORTER PROTEIN HOMOLOG"/>
    <property type="match status" value="1"/>
</dbReference>
<dbReference type="PANTHER" id="PTHR23508:SF10">
    <property type="entry name" value="CARBOXYLIC ACID TRANSPORTER PROTEIN HOMOLOG"/>
    <property type="match status" value="1"/>
</dbReference>
<feature type="transmembrane region" description="Helical" evidence="5">
    <location>
        <begin position="79"/>
        <end position="101"/>
    </location>
</feature>
<evidence type="ECO:0000256" key="5">
    <source>
        <dbReference type="SAM" id="Phobius"/>
    </source>
</evidence>
<evidence type="ECO:0000256" key="4">
    <source>
        <dbReference type="ARBA" id="ARBA00023136"/>
    </source>
</evidence>
<name>A0ABX8UX89_9BURK</name>
<dbReference type="Proteomes" id="UP000826462">
    <property type="component" value="Chromosome 2"/>
</dbReference>
<dbReference type="Pfam" id="PF07690">
    <property type="entry name" value="MFS_1"/>
    <property type="match status" value="1"/>
</dbReference>
<feature type="transmembrane region" description="Helical" evidence="5">
    <location>
        <begin position="200"/>
        <end position="221"/>
    </location>
</feature>
<dbReference type="EMBL" id="CP080096">
    <property type="protein sequence ID" value="QYD73620.1"/>
    <property type="molecule type" value="Genomic_DNA"/>
</dbReference>
<dbReference type="PROSITE" id="PS50850">
    <property type="entry name" value="MFS"/>
    <property type="match status" value="1"/>
</dbReference>